<dbReference type="Pfam" id="PF12937">
    <property type="entry name" value="F-box-like"/>
    <property type="match status" value="1"/>
</dbReference>
<gene>
    <name evidence="2" type="ORF">DFH94DRAFT_433985</name>
</gene>
<dbReference type="SUPFAM" id="SSF81383">
    <property type="entry name" value="F-box domain"/>
    <property type="match status" value="1"/>
</dbReference>
<dbReference type="Proteomes" id="UP000759537">
    <property type="component" value="Unassembled WGS sequence"/>
</dbReference>
<organism evidence="2 3">
    <name type="scientific">Russula ochroleuca</name>
    <dbReference type="NCBI Taxonomy" id="152965"/>
    <lineage>
        <taxon>Eukaryota</taxon>
        <taxon>Fungi</taxon>
        <taxon>Dikarya</taxon>
        <taxon>Basidiomycota</taxon>
        <taxon>Agaricomycotina</taxon>
        <taxon>Agaricomycetes</taxon>
        <taxon>Russulales</taxon>
        <taxon>Russulaceae</taxon>
        <taxon>Russula</taxon>
    </lineage>
</organism>
<comment type="caution">
    <text evidence="2">The sequence shown here is derived from an EMBL/GenBank/DDBJ whole genome shotgun (WGS) entry which is preliminary data.</text>
</comment>
<dbReference type="InterPro" id="IPR032675">
    <property type="entry name" value="LRR_dom_sf"/>
</dbReference>
<sequence>MPLPFPVEIVEYILDFADYPDLTSYLSPPYHLFDHDLPLPAIHLSARELFSCALVCKQWNTICTPRLYRILAISDSTAIDTLILTLEHSRTTATISGKILPLGSLTRHLIIALSDSPLDSKNERFGERFGTRILRRFGNLGRLARCLPHLQNLSISISTQDMWGLPPPHYGKDFAAAVTQTSAHSLLKLHLQREPFVLFSRRELRTLLESTPNLVAITGASVGDTIGCPVALPYLPKLKYLAVNDVMGYCDRNGHEDNRTPVLEYIHIRQHHLTNYCAHLLSAQGARLRTVSLDLRLTGDPNCSDRLSMLNNFCPNLSHLEISIDDWASFPRLEPLPPVERLGVRLRFGNSDVATICNILATIQSSSLEVVQLMNPGMFERFASDNVESAWEPLVFRTFRVVDCDGRKLGPPGPRAMNQKGVL</sequence>
<dbReference type="OrthoDB" id="3232644at2759"/>
<reference evidence="2" key="2">
    <citation type="journal article" date="2020" name="Nat. Commun.">
        <title>Large-scale genome sequencing of mycorrhizal fungi provides insights into the early evolution of symbiotic traits.</title>
        <authorList>
            <person name="Miyauchi S."/>
            <person name="Kiss E."/>
            <person name="Kuo A."/>
            <person name="Drula E."/>
            <person name="Kohler A."/>
            <person name="Sanchez-Garcia M."/>
            <person name="Morin E."/>
            <person name="Andreopoulos B."/>
            <person name="Barry K.W."/>
            <person name="Bonito G."/>
            <person name="Buee M."/>
            <person name="Carver A."/>
            <person name="Chen C."/>
            <person name="Cichocki N."/>
            <person name="Clum A."/>
            <person name="Culley D."/>
            <person name="Crous P.W."/>
            <person name="Fauchery L."/>
            <person name="Girlanda M."/>
            <person name="Hayes R.D."/>
            <person name="Keri Z."/>
            <person name="LaButti K."/>
            <person name="Lipzen A."/>
            <person name="Lombard V."/>
            <person name="Magnuson J."/>
            <person name="Maillard F."/>
            <person name="Murat C."/>
            <person name="Nolan M."/>
            <person name="Ohm R.A."/>
            <person name="Pangilinan J."/>
            <person name="Pereira M.F."/>
            <person name="Perotto S."/>
            <person name="Peter M."/>
            <person name="Pfister S."/>
            <person name="Riley R."/>
            <person name="Sitrit Y."/>
            <person name="Stielow J.B."/>
            <person name="Szollosi G."/>
            <person name="Zifcakova L."/>
            <person name="Stursova M."/>
            <person name="Spatafora J.W."/>
            <person name="Tedersoo L."/>
            <person name="Vaario L.M."/>
            <person name="Yamada A."/>
            <person name="Yan M."/>
            <person name="Wang P."/>
            <person name="Xu J."/>
            <person name="Bruns T."/>
            <person name="Baldrian P."/>
            <person name="Vilgalys R."/>
            <person name="Dunand C."/>
            <person name="Henrissat B."/>
            <person name="Grigoriev I.V."/>
            <person name="Hibbett D."/>
            <person name="Nagy L.G."/>
            <person name="Martin F.M."/>
        </authorList>
    </citation>
    <scope>NUCLEOTIDE SEQUENCE</scope>
    <source>
        <strain evidence="2">Prilba</strain>
    </source>
</reference>
<dbReference type="EMBL" id="WHVB01000007">
    <property type="protein sequence ID" value="KAF8480892.1"/>
    <property type="molecule type" value="Genomic_DNA"/>
</dbReference>
<keyword evidence="3" id="KW-1185">Reference proteome</keyword>
<dbReference type="Gene3D" id="3.80.10.10">
    <property type="entry name" value="Ribonuclease Inhibitor"/>
    <property type="match status" value="1"/>
</dbReference>
<proteinExistence type="predicted"/>
<dbReference type="InterPro" id="IPR036047">
    <property type="entry name" value="F-box-like_dom_sf"/>
</dbReference>
<feature type="domain" description="F-box" evidence="1">
    <location>
        <begin position="43"/>
        <end position="71"/>
    </location>
</feature>
<dbReference type="InterPro" id="IPR001810">
    <property type="entry name" value="F-box_dom"/>
</dbReference>
<evidence type="ECO:0000259" key="1">
    <source>
        <dbReference type="Pfam" id="PF12937"/>
    </source>
</evidence>
<name>A0A9P5T9H0_9AGAM</name>
<dbReference type="AlphaFoldDB" id="A0A9P5T9H0"/>
<accession>A0A9P5T9H0</accession>
<evidence type="ECO:0000313" key="2">
    <source>
        <dbReference type="EMBL" id="KAF8480892.1"/>
    </source>
</evidence>
<protein>
    <recommendedName>
        <fullName evidence="1">F-box domain-containing protein</fullName>
    </recommendedName>
</protein>
<evidence type="ECO:0000313" key="3">
    <source>
        <dbReference type="Proteomes" id="UP000759537"/>
    </source>
</evidence>
<reference evidence="2" key="1">
    <citation type="submission" date="2019-10" db="EMBL/GenBank/DDBJ databases">
        <authorList>
            <consortium name="DOE Joint Genome Institute"/>
            <person name="Kuo A."/>
            <person name="Miyauchi S."/>
            <person name="Kiss E."/>
            <person name="Drula E."/>
            <person name="Kohler A."/>
            <person name="Sanchez-Garcia M."/>
            <person name="Andreopoulos B."/>
            <person name="Barry K.W."/>
            <person name="Bonito G."/>
            <person name="Buee M."/>
            <person name="Carver A."/>
            <person name="Chen C."/>
            <person name="Cichocki N."/>
            <person name="Clum A."/>
            <person name="Culley D."/>
            <person name="Crous P.W."/>
            <person name="Fauchery L."/>
            <person name="Girlanda M."/>
            <person name="Hayes R."/>
            <person name="Keri Z."/>
            <person name="LaButti K."/>
            <person name="Lipzen A."/>
            <person name="Lombard V."/>
            <person name="Magnuson J."/>
            <person name="Maillard F."/>
            <person name="Morin E."/>
            <person name="Murat C."/>
            <person name="Nolan M."/>
            <person name="Ohm R."/>
            <person name="Pangilinan J."/>
            <person name="Pereira M."/>
            <person name="Perotto S."/>
            <person name="Peter M."/>
            <person name="Riley R."/>
            <person name="Sitrit Y."/>
            <person name="Stielow B."/>
            <person name="Szollosi G."/>
            <person name="Zifcakova L."/>
            <person name="Stursova M."/>
            <person name="Spatafora J.W."/>
            <person name="Tedersoo L."/>
            <person name="Vaario L.-M."/>
            <person name="Yamada A."/>
            <person name="Yan M."/>
            <person name="Wang P."/>
            <person name="Xu J."/>
            <person name="Bruns T."/>
            <person name="Baldrian P."/>
            <person name="Vilgalys R."/>
            <person name="Henrissat B."/>
            <person name="Grigoriev I.V."/>
            <person name="Hibbett D."/>
            <person name="Nagy L.G."/>
            <person name="Martin F.M."/>
        </authorList>
    </citation>
    <scope>NUCLEOTIDE SEQUENCE</scope>
    <source>
        <strain evidence="2">Prilba</strain>
    </source>
</reference>